<gene>
    <name evidence="5" type="ORF">N783_00800</name>
</gene>
<feature type="transmembrane region" description="Helical" evidence="4">
    <location>
        <begin position="7"/>
        <end position="27"/>
    </location>
</feature>
<dbReference type="PROSITE" id="PS50297">
    <property type="entry name" value="ANK_REP_REGION"/>
    <property type="match status" value="2"/>
</dbReference>
<dbReference type="SMART" id="SM00248">
    <property type="entry name" value="ANK"/>
    <property type="match status" value="6"/>
</dbReference>
<sequence length="488" mass="55221">MTKSNKILFLLLIIGNIILWPTIISQLNLNSTEANTSETESTSEKSDYDRLMSNLMDNKVSEVKKIIEEGSVDLTHMNEYGDKPILWAAHYSPESVPLLLAEGVDPNFTNQGEDTEEITPISIAAANDGWRPKHYDAAVSLLEHGADPTSPNIHGITPLMAAAKFDGTKEMVQLLLDHGANPLCTDMRGETAKDKAISVRRDDRKEIIELLDREMKSGKYSLEDCENWNIAGKSPEEILKSLDYTLGKDEFKYAITTNDTYAVKQFLALGYNPNITRDTGNSILHELYWSEQYRMIELLVEGGAQPDMGADNMGMTPLMRLAEDGHVDLVETLLKHGADPTLENNAGWNAIRFARAEGHYDVLEVIEQYRQKKEQVSHEEFPPEFTVTVHENVKKRFYDRDKAIAYAKQYEQAEVYTPNVPIWDNKPSSVYQGEKHIGDFPTIQQGIDVANQYKNAKVINRKTDYVVFDNFPKQCGTCDSPIQDQYRE</sequence>
<feature type="repeat" description="ANK" evidence="3">
    <location>
        <begin position="313"/>
        <end position="345"/>
    </location>
</feature>
<evidence type="ECO:0000256" key="4">
    <source>
        <dbReference type="SAM" id="Phobius"/>
    </source>
</evidence>
<dbReference type="OrthoDB" id="9812708at2"/>
<evidence type="ECO:0000256" key="1">
    <source>
        <dbReference type="ARBA" id="ARBA00022737"/>
    </source>
</evidence>
<evidence type="ECO:0000313" key="5">
    <source>
        <dbReference type="EMBL" id="KGX91898.1"/>
    </source>
</evidence>
<comment type="caution">
    <text evidence="5">The sequence shown here is derived from an EMBL/GenBank/DDBJ whole genome shotgun (WGS) entry which is preliminary data.</text>
</comment>
<dbReference type="Pfam" id="PF12796">
    <property type="entry name" value="Ank_2"/>
    <property type="match status" value="2"/>
</dbReference>
<dbReference type="InterPro" id="IPR036770">
    <property type="entry name" value="Ankyrin_rpt-contain_sf"/>
</dbReference>
<dbReference type="eggNOG" id="COG0666">
    <property type="taxonomic scope" value="Bacteria"/>
</dbReference>
<proteinExistence type="predicted"/>
<reference evidence="5 6" key="1">
    <citation type="submission" date="2013-08" db="EMBL/GenBank/DDBJ databases">
        <authorList>
            <person name="Huang J."/>
            <person name="Wang G."/>
        </authorList>
    </citation>
    <scope>NUCLEOTIDE SEQUENCE [LARGE SCALE GENOMIC DNA]</scope>
    <source>
        <strain evidence="5 6">BH030004</strain>
    </source>
</reference>
<organism evidence="5 6">
    <name type="scientific">Pontibacillus marinus BH030004 = DSM 16465</name>
    <dbReference type="NCBI Taxonomy" id="1385511"/>
    <lineage>
        <taxon>Bacteria</taxon>
        <taxon>Bacillati</taxon>
        <taxon>Bacillota</taxon>
        <taxon>Bacilli</taxon>
        <taxon>Bacillales</taxon>
        <taxon>Bacillaceae</taxon>
        <taxon>Pontibacillus</taxon>
    </lineage>
</organism>
<dbReference type="Gene3D" id="1.25.40.20">
    <property type="entry name" value="Ankyrin repeat-containing domain"/>
    <property type="match status" value="2"/>
</dbReference>
<dbReference type="AlphaFoldDB" id="A0A0A5GL04"/>
<dbReference type="Proteomes" id="UP000030403">
    <property type="component" value="Unassembled WGS sequence"/>
</dbReference>
<keyword evidence="4" id="KW-0472">Membrane</keyword>
<keyword evidence="4" id="KW-1133">Transmembrane helix</keyword>
<dbReference type="EMBL" id="AVPF01000001">
    <property type="protein sequence ID" value="KGX91898.1"/>
    <property type="molecule type" value="Genomic_DNA"/>
</dbReference>
<dbReference type="SUPFAM" id="SSF48403">
    <property type="entry name" value="Ankyrin repeat"/>
    <property type="match status" value="1"/>
</dbReference>
<feature type="repeat" description="ANK" evidence="3">
    <location>
        <begin position="154"/>
        <end position="187"/>
    </location>
</feature>
<evidence type="ECO:0000313" key="6">
    <source>
        <dbReference type="Proteomes" id="UP000030403"/>
    </source>
</evidence>
<name>A0A0A5GL04_9BACI</name>
<evidence type="ECO:0000256" key="2">
    <source>
        <dbReference type="ARBA" id="ARBA00023043"/>
    </source>
</evidence>
<dbReference type="InterPro" id="IPR050776">
    <property type="entry name" value="Ank_Repeat/CDKN_Inhibitor"/>
</dbReference>
<dbReference type="PROSITE" id="PS50088">
    <property type="entry name" value="ANK_REPEAT"/>
    <property type="match status" value="2"/>
</dbReference>
<dbReference type="STRING" id="1385511.GCA_000425225_00096"/>
<keyword evidence="1" id="KW-0677">Repeat</keyword>
<protein>
    <submittedName>
        <fullName evidence="5">Uncharacterized protein</fullName>
    </submittedName>
</protein>
<dbReference type="PANTHER" id="PTHR24201">
    <property type="entry name" value="ANK_REP_REGION DOMAIN-CONTAINING PROTEIN"/>
    <property type="match status" value="1"/>
</dbReference>
<evidence type="ECO:0000256" key="3">
    <source>
        <dbReference type="PROSITE-ProRule" id="PRU00023"/>
    </source>
</evidence>
<keyword evidence="6" id="KW-1185">Reference proteome</keyword>
<dbReference type="RefSeq" id="WP_027445184.1">
    <property type="nucleotide sequence ID" value="NZ_AULJ01000001.1"/>
</dbReference>
<accession>A0A0A5GL04</accession>
<keyword evidence="4" id="KW-0812">Transmembrane</keyword>
<dbReference type="InterPro" id="IPR002110">
    <property type="entry name" value="Ankyrin_rpt"/>
</dbReference>
<keyword evidence="2 3" id="KW-0040">ANK repeat</keyword>